<comment type="caution">
    <text evidence="8">Lacks conserved residue(s) required for the propagation of feature annotation.</text>
</comment>
<evidence type="ECO:0000256" key="5">
    <source>
        <dbReference type="ARBA" id="ARBA00023152"/>
    </source>
</evidence>
<keyword evidence="12" id="KW-1185">Reference proteome</keyword>
<feature type="active site" description="Proton donor" evidence="8">
    <location>
        <position position="283"/>
    </location>
</feature>
<keyword evidence="6 8" id="KW-0413">Isomerase</keyword>
<evidence type="ECO:0000256" key="10">
    <source>
        <dbReference type="SAM" id="Phobius"/>
    </source>
</evidence>
<dbReference type="Proteomes" id="UP000320801">
    <property type="component" value="Unassembled WGS sequence"/>
</dbReference>
<dbReference type="EC" id="5.3.1.9" evidence="8"/>
<dbReference type="GO" id="GO:0048029">
    <property type="term" value="F:monosaccharide binding"/>
    <property type="evidence" value="ECO:0007669"/>
    <property type="project" value="TreeGrafter"/>
</dbReference>
<dbReference type="InterPro" id="IPR046348">
    <property type="entry name" value="SIS_dom_sf"/>
</dbReference>
<dbReference type="CDD" id="cd05016">
    <property type="entry name" value="SIS_PGI_2"/>
    <property type="match status" value="1"/>
</dbReference>
<dbReference type="CDD" id="cd05015">
    <property type="entry name" value="SIS_PGI_1"/>
    <property type="match status" value="1"/>
</dbReference>
<dbReference type="GO" id="GO:0097367">
    <property type="term" value="F:carbohydrate derivative binding"/>
    <property type="evidence" value="ECO:0007669"/>
    <property type="project" value="InterPro"/>
</dbReference>
<dbReference type="PROSITE" id="PS00765">
    <property type="entry name" value="P_GLUCOSE_ISOMERASE_1"/>
    <property type="match status" value="1"/>
</dbReference>
<dbReference type="GO" id="GO:0006094">
    <property type="term" value="P:gluconeogenesis"/>
    <property type="evidence" value="ECO:0007669"/>
    <property type="project" value="UniProtKB-UniRule"/>
</dbReference>
<gene>
    <name evidence="8" type="primary">pgi</name>
    <name evidence="11" type="ORF">E1I18_02735</name>
</gene>
<feature type="transmembrane region" description="Helical" evidence="10">
    <location>
        <begin position="69"/>
        <end position="90"/>
    </location>
</feature>
<dbReference type="PANTHER" id="PTHR11469:SF1">
    <property type="entry name" value="GLUCOSE-6-PHOSPHATE ISOMERASE"/>
    <property type="match status" value="1"/>
</dbReference>
<dbReference type="RefSeq" id="WP_141484071.1">
    <property type="nucleotide sequence ID" value="NZ_SMDN01000009.1"/>
</dbReference>
<name>A0A507SPW7_9BACT</name>
<dbReference type="GO" id="GO:0006096">
    <property type="term" value="P:glycolytic process"/>
    <property type="evidence" value="ECO:0007669"/>
    <property type="project" value="UniProtKB-UniRule"/>
</dbReference>
<dbReference type="InterPro" id="IPR001672">
    <property type="entry name" value="G6P_Isomerase"/>
</dbReference>
<comment type="catalytic activity">
    <reaction evidence="7 8 9">
        <text>alpha-D-glucose 6-phosphate = beta-D-fructose 6-phosphate</text>
        <dbReference type="Rhea" id="RHEA:11816"/>
        <dbReference type="ChEBI" id="CHEBI:57634"/>
        <dbReference type="ChEBI" id="CHEBI:58225"/>
        <dbReference type="EC" id="5.3.1.9"/>
    </reaction>
</comment>
<dbReference type="SUPFAM" id="SSF53697">
    <property type="entry name" value="SIS domain"/>
    <property type="match status" value="1"/>
</dbReference>
<dbReference type="PRINTS" id="PR00662">
    <property type="entry name" value="G6PISOMERASE"/>
</dbReference>
<dbReference type="NCBIfam" id="NF010697">
    <property type="entry name" value="PRK14097.1"/>
    <property type="match status" value="1"/>
</dbReference>
<dbReference type="InterPro" id="IPR035482">
    <property type="entry name" value="SIS_PGI_2"/>
</dbReference>
<evidence type="ECO:0000313" key="11">
    <source>
        <dbReference type="EMBL" id="TQC51412.1"/>
    </source>
</evidence>
<organism evidence="11 12">
    <name type="scientific">Mycoplasmopsis mucosicanis</name>
    <dbReference type="NCBI Taxonomy" id="458208"/>
    <lineage>
        <taxon>Bacteria</taxon>
        <taxon>Bacillati</taxon>
        <taxon>Mycoplasmatota</taxon>
        <taxon>Mycoplasmoidales</taxon>
        <taxon>Metamycoplasmataceae</taxon>
        <taxon>Mycoplasmopsis</taxon>
    </lineage>
</organism>
<evidence type="ECO:0000313" key="12">
    <source>
        <dbReference type="Proteomes" id="UP000320801"/>
    </source>
</evidence>
<comment type="subcellular location">
    <subcellularLocation>
        <location evidence="8">Cytoplasm</location>
    </subcellularLocation>
</comment>
<sequence>MNKVILNFAKAMNQATVLKYQDKVSKIHNAIYRKEVAEKDWLGWINLPNKLDNDEYKKMQMLAKKWMNMNIEVVVVIGIGGSYLGAAAGYEFIFDQYKINKPKIELLFAGNDVSAQSLVTQLKYVENKRFAINVISKSGKTLETAIAFREFRKLLEAKVGVLRAKELIVATTDAQNGVLYDLATQKGYEKLIVPDDVGGRFSVFSPVGLFPFMCAGLDTKALLEGAQKCNEDNKNPDLNTNQAYQYAVIRHILSNKQYSIELLVSYEPRLRLFQEWWKQLFAESEGKNGLGLFPASSQFSSDLHSLGQFIQEGSRILFETSLVLTNALEDFKLTVDQENIDRINYLDGKSLHKVNWAVFDATLKAHAVDAKIPNMFIEFSDLNEWNLGYLFQFFMLAVTMSAYLNGVNPFNQPGVGVYKNNMAKTLSEL</sequence>
<dbReference type="OrthoDB" id="140919at2"/>
<dbReference type="EMBL" id="SMDN01000009">
    <property type="protein sequence ID" value="TQC51412.1"/>
    <property type="molecule type" value="Genomic_DNA"/>
</dbReference>
<dbReference type="UniPathway" id="UPA00138"/>
<keyword evidence="4 8" id="KW-0963">Cytoplasm</keyword>
<evidence type="ECO:0000256" key="9">
    <source>
        <dbReference type="RuleBase" id="RU000612"/>
    </source>
</evidence>
<comment type="caution">
    <text evidence="11">The sequence shown here is derived from an EMBL/GenBank/DDBJ whole genome shotgun (WGS) entry which is preliminary data.</text>
</comment>
<dbReference type="InterPro" id="IPR035476">
    <property type="entry name" value="SIS_PGI_1"/>
</dbReference>
<reference evidence="11 12" key="1">
    <citation type="submission" date="2019-03" db="EMBL/GenBank/DDBJ databases">
        <title>Characterization of a novel Mycoplasma cynos real-time PCR assay.</title>
        <authorList>
            <person name="Tallmadge R.L."/>
            <person name="Mitchell P.K."/>
            <person name="Goodman L."/>
        </authorList>
    </citation>
    <scope>NUCLEOTIDE SEQUENCE [LARGE SCALE GENOMIC DNA]</scope>
    <source>
        <strain evidence="11 12">1642</strain>
    </source>
</reference>
<keyword evidence="10" id="KW-0472">Membrane</keyword>
<evidence type="ECO:0000256" key="1">
    <source>
        <dbReference type="ARBA" id="ARBA00004926"/>
    </source>
</evidence>
<dbReference type="FunFam" id="3.40.50.10490:FF:000016">
    <property type="entry name" value="Glucose-6-phosphate isomerase"/>
    <property type="match status" value="1"/>
</dbReference>
<evidence type="ECO:0000256" key="7">
    <source>
        <dbReference type="ARBA" id="ARBA00029321"/>
    </source>
</evidence>
<comment type="pathway">
    <text evidence="1 8 9">Carbohydrate degradation; glycolysis; D-glyceraldehyde 3-phosphate and glycerone phosphate from D-glucose: step 2/4.</text>
</comment>
<feature type="active site" evidence="8">
    <location>
        <position position="419"/>
    </location>
</feature>
<protein>
    <recommendedName>
        <fullName evidence="8">Glucose-6-phosphate isomerase</fullName>
        <shortName evidence="8">GPI</shortName>
        <ecNumber evidence="8">5.3.1.9</ecNumber>
    </recommendedName>
    <alternativeName>
        <fullName evidence="8">Phosphoglucose isomerase</fullName>
        <shortName evidence="8">PGI</shortName>
    </alternativeName>
    <alternativeName>
        <fullName evidence="8">Phosphohexose isomerase</fullName>
        <shortName evidence="8">PHI</shortName>
    </alternativeName>
</protein>
<evidence type="ECO:0000256" key="6">
    <source>
        <dbReference type="ARBA" id="ARBA00023235"/>
    </source>
</evidence>
<comment type="similarity">
    <text evidence="2 8 9">Belongs to the GPI family.</text>
</comment>
<evidence type="ECO:0000256" key="8">
    <source>
        <dbReference type="HAMAP-Rule" id="MF_00473"/>
    </source>
</evidence>
<dbReference type="HAMAP" id="MF_00473">
    <property type="entry name" value="G6P_isomerase"/>
    <property type="match status" value="1"/>
</dbReference>
<keyword evidence="5 8" id="KW-0324">Glycolysis</keyword>
<comment type="pathway">
    <text evidence="8">Carbohydrate biosynthesis; gluconeogenesis.</text>
</comment>
<keyword evidence="10" id="KW-1133">Transmembrane helix</keyword>
<keyword evidence="3 8" id="KW-0312">Gluconeogenesis</keyword>
<accession>A0A507SPW7</accession>
<proteinExistence type="inferred from homology"/>
<evidence type="ECO:0000256" key="2">
    <source>
        <dbReference type="ARBA" id="ARBA00006604"/>
    </source>
</evidence>
<dbReference type="UniPathway" id="UPA00109">
    <property type="reaction ID" value="UER00181"/>
</dbReference>
<keyword evidence="10" id="KW-0812">Transmembrane</keyword>
<dbReference type="AlphaFoldDB" id="A0A507SPW7"/>
<dbReference type="Pfam" id="PF00342">
    <property type="entry name" value="PGI"/>
    <property type="match status" value="1"/>
</dbReference>
<dbReference type="GO" id="GO:0005829">
    <property type="term" value="C:cytosol"/>
    <property type="evidence" value="ECO:0007669"/>
    <property type="project" value="TreeGrafter"/>
</dbReference>
<dbReference type="GO" id="GO:0004347">
    <property type="term" value="F:glucose-6-phosphate isomerase activity"/>
    <property type="evidence" value="ECO:0007669"/>
    <property type="project" value="UniProtKB-UniRule"/>
</dbReference>
<dbReference type="PROSITE" id="PS51463">
    <property type="entry name" value="P_GLUCOSE_ISOMERASE_3"/>
    <property type="match status" value="1"/>
</dbReference>
<dbReference type="Gene3D" id="3.40.50.10490">
    <property type="entry name" value="Glucose-6-phosphate isomerase like protein, domain 1"/>
    <property type="match status" value="2"/>
</dbReference>
<dbReference type="PANTHER" id="PTHR11469">
    <property type="entry name" value="GLUCOSE-6-PHOSPHATE ISOMERASE"/>
    <property type="match status" value="1"/>
</dbReference>
<dbReference type="InterPro" id="IPR018189">
    <property type="entry name" value="Phosphoglucose_isomerase_CS"/>
</dbReference>
<comment type="function">
    <text evidence="8">Catalyzes the reversible isomerization of glucose-6-phosphate to fructose-6-phosphate.</text>
</comment>
<dbReference type="GO" id="GO:0051156">
    <property type="term" value="P:glucose 6-phosphate metabolic process"/>
    <property type="evidence" value="ECO:0007669"/>
    <property type="project" value="TreeGrafter"/>
</dbReference>
<evidence type="ECO:0000256" key="4">
    <source>
        <dbReference type="ARBA" id="ARBA00022490"/>
    </source>
</evidence>
<evidence type="ECO:0000256" key="3">
    <source>
        <dbReference type="ARBA" id="ARBA00022432"/>
    </source>
</evidence>